<feature type="transmembrane region" description="Helical" evidence="1">
    <location>
        <begin position="349"/>
        <end position="372"/>
    </location>
</feature>
<dbReference type="Pfam" id="PF12704">
    <property type="entry name" value="MacB_PCD"/>
    <property type="match status" value="1"/>
</dbReference>
<accession>A0A3F3A681</accession>
<protein>
    <submittedName>
        <fullName evidence="3">Membrane-spanning protein</fullName>
    </submittedName>
</protein>
<dbReference type="InterPro" id="IPR025857">
    <property type="entry name" value="MacB_PCD"/>
</dbReference>
<keyword evidence="1" id="KW-0812">Transmembrane</keyword>
<feature type="transmembrane region" description="Helical" evidence="1">
    <location>
        <begin position="310"/>
        <end position="337"/>
    </location>
</feature>
<dbReference type="GO" id="GO:0005886">
    <property type="term" value="C:plasma membrane"/>
    <property type="evidence" value="ECO:0007669"/>
    <property type="project" value="TreeGrafter"/>
</dbReference>
<feature type="domain" description="MacB-like periplasmic core" evidence="2">
    <location>
        <begin position="103"/>
        <end position="233"/>
    </location>
</feature>
<dbReference type="KEGG" id="cbi:CLJ_B0108"/>
<dbReference type="GO" id="GO:0022857">
    <property type="term" value="F:transmembrane transporter activity"/>
    <property type="evidence" value="ECO:0007669"/>
    <property type="project" value="TreeGrafter"/>
</dbReference>
<evidence type="ECO:0000256" key="1">
    <source>
        <dbReference type="SAM" id="Phobius"/>
    </source>
</evidence>
<name>A0A3F3A681_CLOB6</name>
<gene>
    <name evidence="3" type="ordered locus">CLJ_B0108</name>
</gene>
<proteinExistence type="predicted"/>
<dbReference type="PANTHER" id="PTHR30572">
    <property type="entry name" value="MEMBRANE COMPONENT OF TRANSPORTER-RELATED"/>
    <property type="match status" value="1"/>
</dbReference>
<dbReference type="InterPro" id="IPR050250">
    <property type="entry name" value="Macrolide_Exporter_MacB"/>
</dbReference>
<feature type="transmembrane region" description="Helical" evidence="1">
    <location>
        <begin position="267"/>
        <end position="290"/>
    </location>
</feature>
<sequence length="384" mass="44923">MYENINLYKKMDKETNNIEEILKYKNMYALEVQDVEDNNKYFKNIDKTIKSMENKSKYNFIRNIEHSIYTPIFDGYNQFQQYDYKWKVDGKIHFPLKNFTINKKYLEVYPLKIQKGRLFNENEFDFTGKDNSVVPILVGANFSKYFEVGDEIPIHWSREHKAKIIGVLEKDQYNPGNIAIPDSKYINLNDYIISTDSIFESELEVYTYSLLNGTYISFKDDLDKNEINEELKNIKKAFNSIPIIKNAGIRDLSEYINQDIDKFQEQFQIVSITSISVIIFVCITFIISLLESIDKRKKEYGIHIMSGGKLSDIAVITYLEVLMIFFITFLFTVSAVYYKYGHLLDVNTLSILFIIILLLSILSSIGPIVKIFKLNINELIKGDE</sequence>
<dbReference type="AlphaFoldDB" id="A0A3F3A681"/>
<reference evidence="3 4" key="1">
    <citation type="journal article" date="2007" name="PLoS ONE">
        <title>Analysis of the neurotoxin complex genes in Clostridium botulinum A1-A4 and B1 strains: BoNT/A3, /Ba4 and /B1 clusters are located within plasmids.</title>
        <authorList>
            <person name="Smith T.J."/>
            <person name="Hill K.K."/>
            <person name="Foley B.T."/>
            <person name="Detter J.C."/>
            <person name="Munk A.C."/>
            <person name="Bruce D.C."/>
            <person name="Doggett N.A."/>
            <person name="Smith L.A."/>
            <person name="Marks J.D."/>
            <person name="Xie G."/>
            <person name="Brettin T.S."/>
        </authorList>
    </citation>
    <scope>NUCLEOTIDE SEQUENCE [LARGE SCALE GENOMIC DNA]</scope>
    <source>
        <strain evidence="4">657 / Type Ba4</strain>
    </source>
</reference>
<organism evidence="3 4">
    <name type="scientific">Clostridium botulinum (strain 657 / Type Ba4)</name>
    <dbReference type="NCBI Taxonomy" id="515621"/>
    <lineage>
        <taxon>Bacteria</taxon>
        <taxon>Bacillati</taxon>
        <taxon>Bacillota</taxon>
        <taxon>Clostridia</taxon>
        <taxon>Eubacteriales</taxon>
        <taxon>Clostridiaceae</taxon>
        <taxon>Clostridium</taxon>
    </lineage>
</organism>
<dbReference type="PANTHER" id="PTHR30572:SF4">
    <property type="entry name" value="ABC TRANSPORTER PERMEASE YTRF"/>
    <property type="match status" value="1"/>
</dbReference>
<evidence type="ECO:0000259" key="2">
    <source>
        <dbReference type="Pfam" id="PF12704"/>
    </source>
</evidence>
<keyword evidence="1" id="KW-0472">Membrane</keyword>
<evidence type="ECO:0000313" key="3">
    <source>
        <dbReference type="EMBL" id="ACQ51452.1"/>
    </source>
</evidence>
<evidence type="ECO:0000313" key="4">
    <source>
        <dbReference type="Proteomes" id="UP000002333"/>
    </source>
</evidence>
<keyword evidence="1" id="KW-1133">Transmembrane helix</keyword>
<dbReference type="Proteomes" id="UP000002333">
    <property type="component" value="Chromosome"/>
</dbReference>
<reference evidence="4" key="2">
    <citation type="submission" date="2008-05" db="EMBL/GenBank/DDBJ databases">
        <title>Genome sequence of Clostridium botulinum Ba4 strain 657.</title>
        <authorList>
            <person name="Shrivastava S."/>
            <person name="Brown J.L."/>
            <person name="Bruce D."/>
            <person name="Detter C."/>
            <person name="Munk C."/>
            <person name="Smith L.A."/>
            <person name="Smith T.J."/>
            <person name="Sutton G."/>
            <person name="Brettin T.S."/>
        </authorList>
    </citation>
    <scope>NUCLEOTIDE SEQUENCE [LARGE SCALE GENOMIC DNA]</scope>
    <source>
        <strain evidence="4">657 / Type Ba4</strain>
    </source>
</reference>
<dbReference type="EMBL" id="CP001083">
    <property type="protein sequence ID" value="ACQ51452.1"/>
    <property type="molecule type" value="Genomic_DNA"/>
</dbReference>